<feature type="region of interest" description="Disordered" evidence="1">
    <location>
        <begin position="1"/>
        <end position="65"/>
    </location>
</feature>
<proteinExistence type="predicted"/>
<keyword evidence="3" id="KW-1185">Reference proteome</keyword>
<name>A0A015IYQ8_RHIIW</name>
<dbReference type="Gene3D" id="6.10.110.10">
    <property type="match status" value="1"/>
</dbReference>
<dbReference type="HOGENOM" id="CLU_1504248_0_0_1"/>
<protein>
    <submittedName>
        <fullName evidence="2">Uncharacterized protein</fullName>
    </submittedName>
</protein>
<feature type="compositionally biased region" description="Polar residues" evidence="1">
    <location>
        <begin position="18"/>
        <end position="39"/>
    </location>
</feature>
<dbReference type="Proteomes" id="UP000022910">
    <property type="component" value="Unassembled WGS sequence"/>
</dbReference>
<evidence type="ECO:0000313" key="2">
    <source>
        <dbReference type="EMBL" id="EXX59540.1"/>
    </source>
</evidence>
<reference evidence="2 3" key="1">
    <citation type="submission" date="2014-02" db="EMBL/GenBank/DDBJ databases">
        <title>Single nucleus genome sequencing reveals high similarity among nuclei of an endomycorrhizal fungus.</title>
        <authorList>
            <person name="Lin K."/>
            <person name="Geurts R."/>
            <person name="Zhang Z."/>
            <person name="Limpens E."/>
            <person name="Saunders D.G."/>
            <person name="Mu D."/>
            <person name="Pang E."/>
            <person name="Cao H."/>
            <person name="Cha H."/>
            <person name="Lin T."/>
            <person name="Zhou Q."/>
            <person name="Shang Y."/>
            <person name="Li Y."/>
            <person name="Ivanov S."/>
            <person name="Sharma T."/>
            <person name="Velzen R.V."/>
            <person name="Ruijter N.D."/>
            <person name="Aanen D.K."/>
            <person name="Win J."/>
            <person name="Kamoun S."/>
            <person name="Bisseling T."/>
            <person name="Huang S."/>
        </authorList>
    </citation>
    <scope>NUCLEOTIDE SEQUENCE [LARGE SCALE GENOMIC DNA]</scope>
    <source>
        <strain evidence="3">DAOM197198w</strain>
    </source>
</reference>
<accession>A0A015IYQ8</accession>
<dbReference type="AlphaFoldDB" id="A0A015IYQ8"/>
<feature type="compositionally biased region" description="Low complexity" evidence="1">
    <location>
        <begin position="46"/>
        <end position="65"/>
    </location>
</feature>
<evidence type="ECO:0000313" key="3">
    <source>
        <dbReference type="Proteomes" id="UP000022910"/>
    </source>
</evidence>
<organism evidence="2 3">
    <name type="scientific">Rhizophagus irregularis (strain DAOM 197198w)</name>
    <name type="common">Glomus intraradices</name>
    <dbReference type="NCBI Taxonomy" id="1432141"/>
    <lineage>
        <taxon>Eukaryota</taxon>
        <taxon>Fungi</taxon>
        <taxon>Fungi incertae sedis</taxon>
        <taxon>Mucoromycota</taxon>
        <taxon>Glomeromycotina</taxon>
        <taxon>Glomeromycetes</taxon>
        <taxon>Glomerales</taxon>
        <taxon>Glomeraceae</taxon>
        <taxon>Rhizophagus</taxon>
    </lineage>
</organism>
<gene>
    <name evidence="2" type="ORF">RirG_188200</name>
</gene>
<dbReference type="EMBL" id="JEMT01026373">
    <property type="protein sequence ID" value="EXX59540.1"/>
    <property type="molecule type" value="Genomic_DNA"/>
</dbReference>
<dbReference type="OrthoDB" id="440424at2759"/>
<dbReference type="InterPro" id="IPR038213">
    <property type="entry name" value="IFI6/IFI27-like_sf"/>
</dbReference>
<evidence type="ECO:0000256" key="1">
    <source>
        <dbReference type="SAM" id="MobiDB-lite"/>
    </source>
</evidence>
<comment type="caution">
    <text evidence="2">The sequence shown here is derived from an EMBL/GenBank/DDBJ whole genome shotgun (WGS) entry which is preliminary data.</text>
</comment>
<sequence>MSSSNSFTPFDHSDDQQPTKPIVNNISNFDDNIIPNSSELDSDMLSNDNISQQNSDSIINAETSTTDTTTTSKKVFKKKPTVDPNYILFGYIPNYKIPIVNIPISYPLDVISDKVRYITSKFGFGEKGIAKKSIASRLQSFIYGGNIPKKSVFSYIQSFSSYKKTVEKKDVVESTSQQQ</sequence>